<proteinExistence type="predicted"/>
<accession>A0A3E4TQ98</accession>
<name>A0A3E4TQ98_9FIRM</name>
<sequence>MVSEIIQKLRKPRPRLEGCPEYPRFQKVFSESLLDCFEEQLDQYIRMPEVSEQYLQDVPRIVCWYEGMIPTEDIMEEFGCCQTCS</sequence>
<organism evidence="1 2">
    <name type="scientific">Hungatella hathewayi</name>
    <dbReference type="NCBI Taxonomy" id="154046"/>
    <lineage>
        <taxon>Bacteria</taxon>
        <taxon>Bacillati</taxon>
        <taxon>Bacillota</taxon>
        <taxon>Clostridia</taxon>
        <taxon>Lachnospirales</taxon>
        <taxon>Lachnospiraceae</taxon>
        <taxon>Hungatella</taxon>
    </lineage>
</organism>
<evidence type="ECO:0000313" key="1">
    <source>
        <dbReference type="EMBL" id="RGL92792.1"/>
    </source>
</evidence>
<reference evidence="1 2" key="1">
    <citation type="submission" date="2018-08" db="EMBL/GenBank/DDBJ databases">
        <title>A genome reference for cultivated species of the human gut microbiota.</title>
        <authorList>
            <person name="Zou Y."/>
            <person name="Xue W."/>
            <person name="Luo G."/>
        </authorList>
    </citation>
    <scope>NUCLEOTIDE SEQUENCE [LARGE SCALE GENOMIC DNA]</scope>
    <source>
        <strain evidence="1 2">TF05-11AC</strain>
    </source>
</reference>
<dbReference type="EMBL" id="QSSQ01000066">
    <property type="protein sequence ID" value="RGL92792.1"/>
    <property type="molecule type" value="Genomic_DNA"/>
</dbReference>
<protein>
    <submittedName>
        <fullName evidence="1">Uncharacterized protein</fullName>
    </submittedName>
</protein>
<comment type="caution">
    <text evidence="1">The sequence shown here is derived from an EMBL/GenBank/DDBJ whole genome shotgun (WGS) entry which is preliminary data.</text>
</comment>
<gene>
    <name evidence="1" type="ORF">DXC39_31870</name>
</gene>
<dbReference type="RefSeq" id="WP_117624240.1">
    <property type="nucleotide sequence ID" value="NZ_QRQF01000063.1"/>
</dbReference>
<dbReference type="AlphaFoldDB" id="A0A3E4TQ98"/>
<evidence type="ECO:0000313" key="2">
    <source>
        <dbReference type="Proteomes" id="UP000261257"/>
    </source>
</evidence>
<dbReference type="Proteomes" id="UP000261257">
    <property type="component" value="Unassembled WGS sequence"/>
</dbReference>